<name>A0ABU7RLE5_9ACTN</name>
<protein>
    <submittedName>
        <fullName evidence="2">Uncharacterized protein</fullName>
    </submittedName>
</protein>
<evidence type="ECO:0000313" key="3">
    <source>
        <dbReference type="Proteomes" id="UP001332243"/>
    </source>
</evidence>
<dbReference type="EMBL" id="JAZGQK010000002">
    <property type="protein sequence ID" value="MEE6257311.1"/>
    <property type="molecule type" value="Genomic_DNA"/>
</dbReference>
<dbReference type="Proteomes" id="UP001332243">
    <property type="component" value="Unassembled WGS sequence"/>
</dbReference>
<sequence length="293" mass="30586">MRQQHQQIQEDPRPEDALDERGSYDNDPAGQAPGQVEGSVTDDPDTARGTADRGDLADASHADAVGDRPDHDGVPEQDGGARRIDGAQRPEFHEPAPVPTAFGATSVGGAVASSALAGDRRDPREEELARSGDGVAEDRIDGIDDDSGTAATTGAANRSPADDSVAESYPTMAGSPSGDSRTTTDGSLSGTGGSTMEGQPAAAAFLEPETVQGFRDRWREVQLRFVDDPSGAAADAQRLVEESVEALTAALAAQRADLGLGQGDGATDGSTDTEQLRITVRRHREFLDRILGR</sequence>
<feature type="compositionally biased region" description="Basic and acidic residues" evidence="1">
    <location>
        <begin position="118"/>
        <end position="142"/>
    </location>
</feature>
<feature type="compositionally biased region" description="Basic and acidic residues" evidence="1">
    <location>
        <begin position="50"/>
        <end position="94"/>
    </location>
</feature>
<reference evidence="2 3" key="1">
    <citation type="submission" date="2024-01" db="EMBL/GenBank/DDBJ databases">
        <title>Genome insights into Plantactinospora sonchi sp. nov.</title>
        <authorList>
            <person name="Wang L."/>
        </authorList>
    </citation>
    <scope>NUCLEOTIDE SEQUENCE [LARGE SCALE GENOMIC DNA]</scope>
    <source>
        <strain evidence="2 3">NEAU-QY2</strain>
    </source>
</reference>
<proteinExistence type="predicted"/>
<feature type="compositionally biased region" description="Basic and acidic residues" evidence="1">
    <location>
        <begin position="8"/>
        <end position="24"/>
    </location>
</feature>
<organism evidence="2 3">
    <name type="scientific">Plantactinospora sonchi</name>
    <dbReference type="NCBI Taxonomy" id="1544735"/>
    <lineage>
        <taxon>Bacteria</taxon>
        <taxon>Bacillati</taxon>
        <taxon>Actinomycetota</taxon>
        <taxon>Actinomycetes</taxon>
        <taxon>Micromonosporales</taxon>
        <taxon>Micromonosporaceae</taxon>
        <taxon>Plantactinospora</taxon>
    </lineage>
</organism>
<comment type="caution">
    <text evidence="2">The sequence shown here is derived from an EMBL/GenBank/DDBJ whole genome shotgun (WGS) entry which is preliminary data.</text>
</comment>
<feature type="region of interest" description="Disordered" evidence="1">
    <location>
        <begin position="1"/>
        <end position="208"/>
    </location>
</feature>
<feature type="compositionally biased region" description="Low complexity" evidence="1">
    <location>
        <begin position="174"/>
        <end position="188"/>
    </location>
</feature>
<keyword evidence="3" id="KW-1185">Reference proteome</keyword>
<dbReference type="RefSeq" id="WP_331212667.1">
    <property type="nucleotide sequence ID" value="NZ_JAZGQK010000002.1"/>
</dbReference>
<feature type="compositionally biased region" description="Low complexity" evidence="1">
    <location>
        <begin position="100"/>
        <end position="117"/>
    </location>
</feature>
<accession>A0ABU7RLE5</accession>
<gene>
    <name evidence="2" type="ORF">V1633_02260</name>
</gene>
<evidence type="ECO:0000313" key="2">
    <source>
        <dbReference type="EMBL" id="MEE6257311.1"/>
    </source>
</evidence>
<evidence type="ECO:0000256" key="1">
    <source>
        <dbReference type="SAM" id="MobiDB-lite"/>
    </source>
</evidence>